<dbReference type="EMBL" id="QKWP01000893">
    <property type="protein sequence ID" value="RIB13746.1"/>
    <property type="molecule type" value="Genomic_DNA"/>
</dbReference>
<dbReference type="Proteomes" id="UP000266673">
    <property type="component" value="Unassembled WGS sequence"/>
</dbReference>
<evidence type="ECO:0000313" key="2">
    <source>
        <dbReference type="Proteomes" id="UP000266673"/>
    </source>
</evidence>
<comment type="caution">
    <text evidence="1">The sequence shown here is derived from an EMBL/GenBank/DDBJ whole genome shotgun (WGS) entry which is preliminary data.</text>
</comment>
<keyword evidence="2" id="KW-1185">Reference proteome</keyword>
<organism evidence="1 2">
    <name type="scientific">Gigaspora rosea</name>
    <dbReference type="NCBI Taxonomy" id="44941"/>
    <lineage>
        <taxon>Eukaryota</taxon>
        <taxon>Fungi</taxon>
        <taxon>Fungi incertae sedis</taxon>
        <taxon>Mucoromycota</taxon>
        <taxon>Glomeromycotina</taxon>
        <taxon>Glomeromycetes</taxon>
        <taxon>Diversisporales</taxon>
        <taxon>Gigasporaceae</taxon>
        <taxon>Gigaspora</taxon>
    </lineage>
</organism>
<dbReference type="AlphaFoldDB" id="A0A397V363"/>
<proteinExistence type="predicted"/>
<sequence>MPYGGKKGDLHLASTCPVDTSLTLIQSVFTQPNIYSQAAVFAIADPILHTHLLIKVFDRIKQKQWVEAKFLWVENLLLYNKLKTGYINLFGSLSELFFEQFFQDSLDWNFLLLKAQKPQSQVLPGGGNYFETCLKYWQELFIVSCGSELVTINGKKPKDVPANAYKVDKYASLESRKIKHLYLCAGINITDEEFYLESKDLPEEISFPEDVHIKQRYRFIGASFCDSNHHIADVRFENVKNAGWYQYDSLGKTYRARAMFIGNSRPPCKNGYAMDFAIYVKI</sequence>
<reference evidence="1 2" key="1">
    <citation type="submission" date="2018-06" db="EMBL/GenBank/DDBJ databases">
        <title>Comparative genomics reveals the genomic features of Rhizophagus irregularis, R. cerebriforme, R. diaphanum and Gigaspora rosea, and their symbiotic lifestyle signature.</title>
        <authorList>
            <person name="Morin E."/>
            <person name="San Clemente H."/>
            <person name="Chen E.C.H."/>
            <person name="De La Providencia I."/>
            <person name="Hainaut M."/>
            <person name="Kuo A."/>
            <person name="Kohler A."/>
            <person name="Murat C."/>
            <person name="Tang N."/>
            <person name="Roy S."/>
            <person name="Loubradou J."/>
            <person name="Henrissat B."/>
            <person name="Grigoriev I.V."/>
            <person name="Corradi N."/>
            <person name="Roux C."/>
            <person name="Martin F.M."/>
        </authorList>
    </citation>
    <scope>NUCLEOTIDE SEQUENCE [LARGE SCALE GENOMIC DNA]</scope>
    <source>
        <strain evidence="1 2">DAOM 194757</strain>
    </source>
</reference>
<accession>A0A397V363</accession>
<evidence type="ECO:0000313" key="1">
    <source>
        <dbReference type="EMBL" id="RIB13746.1"/>
    </source>
</evidence>
<name>A0A397V363_9GLOM</name>
<gene>
    <name evidence="1" type="ORF">C2G38_2196937</name>
</gene>
<protein>
    <submittedName>
        <fullName evidence="1">Uncharacterized protein</fullName>
    </submittedName>
</protein>
<dbReference type="OrthoDB" id="2442735at2759"/>